<dbReference type="GO" id="GO:0000010">
    <property type="term" value="F:heptaprenyl diphosphate synthase activity"/>
    <property type="evidence" value="ECO:0007669"/>
    <property type="project" value="UniProtKB-EC"/>
</dbReference>
<accession>A0A7W8CYR5</accession>
<organism evidence="2 3">
    <name type="scientific">Catenisphaera adipataccumulans</name>
    <dbReference type="NCBI Taxonomy" id="700500"/>
    <lineage>
        <taxon>Bacteria</taxon>
        <taxon>Bacillati</taxon>
        <taxon>Bacillota</taxon>
        <taxon>Erysipelotrichia</taxon>
        <taxon>Erysipelotrichales</taxon>
        <taxon>Erysipelotrichaceae</taxon>
        <taxon>Catenisphaera</taxon>
    </lineage>
</organism>
<dbReference type="Gene3D" id="1.10.1760.20">
    <property type="match status" value="1"/>
</dbReference>
<protein>
    <submittedName>
        <fullName evidence="2">Heptaprenyl diphosphate synthase</fullName>
        <ecNumber evidence="2">2.5.1.30</ecNumber>
    </submittedName>
</protein>
<dbReference type="AlphaFoldDB" id="A0A7W8CYR5"/>
<keyword evidence="3" id="KW-1185">Reference proteome</keyword>
<feature type="transmembrane region" description="Helical" evidence="1">
    <location>
        <begin position="12"/>
        <end position="35"/>
    </location>
</feature>
<dbReference type="InterPro" id="IPR014535">
    <property type="entry name" value="Hpre_diP_synt_I"/>
</dbReference>
<proteinExistence type="predicted"/>
<sequence length="167" mass="18232">MTVRKSVTLSFLMAVGIILQLLESLLPVAAIVPGYKIGFANIASLMALQMYDRKSMWIVGLGRIFLSALLQGTLFSVAFWLSLSGGLAALATMSLAVQTKWFSIFGISVAGAAANSAGQVLAITWIYQQYFMQLYLPVLLALSIVSGLLIALFVQLILRRIHYETRI</sequence>
<feature type="transmembrane region" description="Helical" evidence="1">
    <location>
        <begin position="104"/>
        <end position="128"/>
    </location>
</feature>
<reference evidence="2 3" key="1">
    <citation type="submission" date="2020-08" db="EMBL/GenBank/DDBJ databases">
        <title>Genomic Encyclopedia of Type Strains, Phase IV (KMG-IV): sequencing the most valuable type-strain genomes for metagenomic binning, comparative biology and taxonomic classification.</title>
        <authorList>
            <person name="Goeker M."/>
        </authorList>
    </citation>
    <scope>NUCLEOTIDE SEQUENCE [LARGE SCALE GENOMIC DNA]</scope>
    <source>
        <strain evidence="2 3">DSM 25799</strain>
    </source>
</reference>
<dbReference type="InterPro" id="IPR010898">
    <property type="entry name" value="Hpre_diP_synth_I"/>
</dbReference>
<dbReference type="EC" id="2.5.1.30" evidence="2"/>
<keyword evidence="1" id="KW-1133">Transmembrane helix</keyword>
<comment type="caution">
    <text evidence="2">The sequence shown here is derived from an EMBL/GenBank/DDBJ whole genome shotgun (WGS) entry which is preliminary data.</text>
</comment>
<name>A0A7W8CYR5_9FIRM</name>
<gene>
    <name evidence="2" type="ORF">HNQ47_000888</name>
</gene>
<dbReference type="RefSeq" id="WP_183327955.1">
    <property type="nucleotide sequence ID" value="NZ_JACHHK010000003.1"/>
</dbReference>
<keyword evidence="1" id="KW-0812">Transmembrane</keyword>
<evidence type="ECO:0000313" key="2">
    <source>
        <dbReference type="EMBL" id="MBB5182868.1"/>
    </source>
</evidence>
<dbReference type="Pfam" id="PF07456">
    <property type="entry name" value="Hpre_diP_synt_I"/>
    <property type="match status" value="1"/>
</dbReference>
<evidence type="ECO:0000256" key="1">
    <source>
        <dbReference type="SAM" id="Phobius"/>
    </source>
</evidence>
<feature type="transmembrane region" description="Helical" evidence="1">
    <location>
        <begin position="134"/>
        <end position="158"/>
    </location>
</feature>
<dbReference type="Proteomes" id="UP000539953">
    <property type="component" value="Unassembled WGS sequence"/>
</dbReference>
<dbReference type="PIRSF" id="PIRSF027391">
    <property type="entry name" value="Hpre_diP_synt_I"/>
    <property type="match status" value="1"/>
</dbReference>
<evidence type="ECO:0000313" key="3">
    <source>
        <dbReference type="Proteomes" id="UP000539953"/>
    </source>
</evidence>
<keyword evidence="1" id="KW-0472">Membrane</keyword>
<keyword evidence="2" id="KW-0808">Transferase</keyword>
<feature type="transmembrane region" description="Helical" evidence="1">
    <location>
        <begin position="78"/>
        <end position="97"/>
    </location>
</feature>
<dbReference type="EMBL" id="JACHHK010000003">
    <property type="protein sequence ID" value="MBB5182868.1"/>
    <property type="molecule type" value="Genomic_DNA"/>
</dbReference>